<feature type="non-terminal residue" evidence="1">
    <location>
        <position position="1"/>
    </location>
</feature>
<accession>A0A382VMF2</accession>
<proteinExistence type="predicted"/>
<reference evidence="1" key="1">
    <citation type="submission" date="2018-05" db="EMBL/GenBank/DDBJ databases">
        <authorList>
            <person name="Lanie J.A."/>
            <person name="Ng W.-L."/>
            <person name="Kazmierczak K.M."/>
            <person name="Andrzejewski T.M."/>
            <person name="Davidsen T.M."/>
            <person name="Wayne K.J."/>
            <person name="Tettelin H."/>
            <person name="Glass J.I."/>
            <person name="Rusch D."/>
            <person name="Podicherti R."/>
            <person name="Tsui H.-C.T."/>
            <person name="Winkler M.E."/>
        </authorList>
    </citation>
    <scope>NUCLEOTIDE SEQUENCE</scope>
</reference>
<dbReference type="AlphaFoldDB" id="A0A382VMF2"/>
<organism evidence="1">
    <name type="scientific">marine metagenome</name>
    <dbReference type="NCBI Taxonomy" id="408172"/>
    <lineage>
        <taxon>unclassified sequences</taxon>
        <taxon>metagenomes</taxon>
        <taxon>ecological metagenomes</taxon>
    </lineage>
</organism>
<dbReference type="SUPFAM" id="SSF52540">
    <property type="entry name" value="P-loop containing nucleoside triphosphate hydrolases"/>
    <property type="match status" value="1"/>
</dbReference>
<name>A0A382VMF2_9ZZZZ</name>
<gene>
    <name evidence="1" type="ORF">METZ01_LOCUS400581</name>
</gene>
<protein>
    <recommendedName>
        <fullName evidence="2">Orc1-like AAA ATPase domain-containing protein</fullName>
    </recommendedName>
</protein>
<dbReference type="InterPro" id="IPR027417">
    <property type="entry name" value="P-loop_NTPase"/>
</dbReference>
<sequence length="78" mass="8723">VTQIERPTLKRRLLSAIEADPPRIPIVLGLGGSGRTTLLLELQYELGKERSQYLDVEQTATTPEHFFRSLTANSPFNA</sequence>
<feature type="non-terminal residue" evidence="1">
    <location>
        <position position="78"/>
    </location>
</feature>
<dbReference type="EMBL" id="UINC01153161">
    <property type="protein sequence ID" value="SVD47727.1"/>
    <property type="molecule type" value="Genomic_DNA"/>
</dbReference>
<evidence type="ECO:0008006" key="2">
    <source>
        <dbReference type="Google" id="ProtNLM"/>
    </source>
</evidence>
<evidence type="ECO:0000313" key="1">
    <source>
        <dbReference type="EMBL" id="SVD47727.1"/>
    </source>
</evidence>